<name>A0A1H4ASV7_9BACT</name>
<evidence type="ECO:0000313" key="2">
    <source>
        <dbReference type="Proteomes" id="UP000199656"/>
    </source>
</evidence>
<evidence type="ECO:0008006" key="3">
    <source>
        <dbReference type="Google" id="ProtNLM"/>
    </source>
</evidence>
<evidence type="ECO:0000313" key="1">
    <source>
        <dbReference type="EMBL" id="SEA39015.1"/>
    </source>
</evidence>
<dbReference type="PROSITE" id="PS51257">
    <property type="entry name" value="PROKAR_LIPOPROTEIN"/>
    <property type="match status" value="1"/>
</dbReference>
<dbReference type="STRING" id="408074.SAMN05660909_01754"/>
<sequence length="219" mass="24823">MKRLLLITAAALLLASCTKKDNDHKRETITKGERWGIKIGSTGAEVYAQVQALSQVKDLSGLEVVGQYKFSSLDEIGERMTLYSGISLEMNNVVYPQRIAIGFGKEKVSYIDSGSAMLKPVPQWPAALSSAVALHNELPLNQLYARLKAIKTSKILDNYSIGLGAKDLSKGYDPKMETYERWYFVFFDNSRERYSISLYFKNGKLDKIYQEYDKFEIMD</sequence>
<organism evidence="1 2">
    <name type="scientific">Chitinophaga terrae</name>
    <name type="common">ex Kim and Jung 2007</name>
    <dbReference type="NCBI Taxonomy" id="408074"/>
    <lineage>
        <taxon>Bacteria</taxon>
        <taxon>Pseudomonadati</taxon>
        <taxon>Bacteroidota</taxon>
        <taxon>Chitinophagia</taxon>
        <taxon>Chitinophagales</taxon>
        <taxon>Chitinophagaceae</taxon>
        <taxon>Chitinophaga</taxon>
    </lineage>
</organism>
<reference evidence="2" key="1">
    <citation type="submission" date="2016-10" db="EMBL/GenBank/DDBJ databases">
        <authorList>
            <person name="Varghese N."/>
            <person name="Submissions S."/>
        </authorList>
    </citation>
    <scope>NUCLEOTIDE SEQUENCE [LARGE SCALE GENOMIC DNA]</scope>
    <source>
        <strain evidence="2">DSM 23920</strain>
    </source>
</reference>
<dbReference type="RefSeq" id="WP_089760697.1">
    <property type="nucleotide sequence ID" value="NZ_BKAT01000009.1"/>
</dbReference>
<dbReference type="OrthoDB" id="1432787at2"/>
<dbReference type="AlphaFoldDB" id="A0A1H4ASV7"/>
<proteinExistence type="predicted"/>
<dbReference type="EMBL" id="FNRL01000006">
    <property type="protein sequence ID" value="SEA39015.1"/>
    <property type="molecule type" value="Genomic_DNA"/>
</dbReference>
<gene>
    <name evidence="1" type="ORF">SAMN05660909_01754</name>
</gene>
<accession>A0A1H4ASV7</accession>
<keyword evidence="2" id="KW-1185">Reference proteome</keyword>
<protein>
    <recommendedName>
        <fullName evidence="3">Lipoprotein</fullName>
    </recommendedName>
</protein>
<dbReference type="Proteomes" id="UP000199656">
    <property type="component" value="Unassembled WGS sequence"/>
</dbReference>